<feature type="coiled-coil region" evidence="1">
    <location>
        <begin position="140"/>
        <end position="167"/>
    </location>
</feature>
<dbReference type="OrthoDB" id="5140836at2"/>
<keyword evidence="1" id="KW-0175">Coiled coil</keyword>
<evidence type="ECO:0000256" key="1">
    <source>
        <dbReference type="SAM" id="Coils"/>
    </source>
</evidence>
<dbReference type="RefSeq" id="WP_072950869.1">
    <property type="nucleotide sequence ID" value="NZ_FNSV01000008.1"/>
</dbReference>
<organism evidence="3 4">
    <name type="scientific">Rhodococcus koreensis</name>
    <dbReference type="NCBI Taxonomy" id="99653"/>
    <lineage>
        <taxon>Bacteria</taxon>
        <taxon>Bacillati</taxon>
        <taxon>Actinomycetota</taxon>
        <taxon>Actinomycetes</taxon>
        <taxon>Mycobacteriales</taxon>
        <taxon>Nocardiaceae</taxon>
        <taxon>Rhodococcus</taxon>
    </lineage>
</organism>
<accession>A0A1H5F1N9</accession>
<reference evidence="4" key="1">
    <citation type="submission" date="2016-10" db="EMBL/GenBank/DDBJ databases">
        <authorList>
            <person name="Varghese N."/>
            <person name="Submissions S."/>
        </authorList>
    </citation>
    <scope>NUCLEOTIDE SEQUENCE [LARGE SCALE GENOMIC DNA]</scope>
    <source>
        <strain evidence="4">DSM 44498</strain>
    </source>
</reference>
<gene>
    <name evidence="3" type="ORF">SAMN04490239_9465</name>
</gene>
<dbReference type="AlphaFoldDB" id="A0A1H5F1N9"/>
<protein>
    <recommendedName>
        <fullName evidence="5">ADP-ribosyltransferase exoenzyme</fullName>
    </recommendedName>
</protein>
<dbReference type="EMBL" id="FNSV01000008">
    <property type="protein sequence ID" value="SED97347.1"/>
    <property type="molecule type" value="Genomic_DNA"/>
</dbReference>
<name>A0A1H5F1N9_9NOCA</name>
<evidence type="ECO:0000256" key="2">
    <source>
        <dbReference type="SAM" id="MobiDB-lite"/>
    </source>
</evidence>
<evidence type="ECO:0000313" key="4">
    <source>
        <dbReference type="Proteomes" id="UP000183561"/>
    </source>
</evidence>
<feature type="region of interest" description="Disordered" evidence="2">
    <location>
        <begin position="89"/>
        <end position="110"/>
    </location>
</feature>
<keyword evidence="4" id="KW-1185">Reference proteome</keyword>
<sequence length="291" mass="32697">MAYNVSPDAPPTRLDPEAGTSTTPVAKPAGYRPTATYNDRAQERDSARDLDRMVEDAEFTRARKDLERAFPRATVPEVSERKRRELPIPDSIRLPPSSRQRKVRSVNKHRAQSALPKVGYTAVQTLVSDLERWSTVGEALSTARGDAQQLEEKMRSQVQRVDRAIQTAERFNDRGHIVYCAVTLPHAVPQEAVNLPSTLQPGSCLDFDRHTMATHAIHQLDQTLGKRDVVFEIETGRGMYLGRSDSVDDTAHLLPRGMRFEVVSAGEGRYRRPDGSIGRRMIVQLRDITED</sequence>
<evidence type="ECO:0008006" key="5">
    <source>
        <dbReference type="Google" id="ProtNLM"/>
    </source>
</evidence>
<feature type="compositionally biased region" description="Basic residues" evidence="2">
    <location>
        <begin position="99"/>
        <end position="110"/>
    </location>
</feature>
<evidence type="ECO:0000313" key="3">
    <source>
        <dbReference type="EMBL" id="SED97347.1"/>
    </source>
</evidence>
<feature type="region of interest" description="Disordered" evidence="2">
    <location>
        <begin position="1"/>
        <end position="51"/>
    </location>
</feature>
<proteinExistence type="predicted"/>
<dbReference type="Proteomes" id="UP000183561">
    <property type="component" value="Unassembled WGS sequence"/>
</dbReference>
<feature type="compositionally biased region" description="Basic and acidic residues" evidence="2">
    <location>
        <begin position="40"/>
        <end position="51"/>
    </location>
</feature>